<dbReference type="EMBL" id="JACHOP010000021">
    <property type="protein sequence ID" value="MBB5759281.1"/>
    <property type="molecule type" value="Genomic_DNA"/>
</dbReference>
<reference evidence="2 3" key="1">
    <citation type="submission" date="2020-08" db="EMBL/GenBank/DDBJ databases">
        <title>Genomic Encyclopedia of Type Strains, Phase IV (KMG-IV): sequencing the most valuable type-strain genomes for metagenomic binning, comparative biology and taxonomic classification.</title>
        <authorList>
            <person name="Goeker M."/>
        </authorList>
    </citation>
    <scope>NUCLEOTIDE SEQUENCE [LARGE SCALE GENOMIC DNA]</scope>
    <source>
        <strain evidence="2 3">DSM 2163</strain>
    </source>
</reference>
<dbReference type="AlphaFoldDB" id="A0A840ZQX7"/>
<gene>
    <name evidence="2" type="ORF">HNR00_004013</name>
</gene>
<accession>A0A840ZQX7</accession>
<evidence type="ECO:0000313" key="2">
    <source>
        <dbReference type="EMBL" id="MBB5759281.1"/>
    </source>
</evidence>
<proteinExistence type="predicted"/>
<evidence type="ECO:0000313" key="3">
    <source>
        <dbReference type="Proteomes" id="UP000583454"/>
    </source>
</evidence>
<feature type="region of interest" description="Disordered" evidence="1">
    <location>
        <begin position="27"/>
        <end position="50"/>
    </location>
</feature>
<keyword evidence="3" id="KW-1185">Reference proteome</keyword>
<dbReference type="Proteomes" id="UP000583454">
    <property type="component" value="Unassembled WGS sequence"/>
</dbReference>
<name>A0A840ZQX7_9HYPH</name>
<comment type="caution">
    <text evidence="2">The sequence shown here is derived from an EMBL/GenBank/DDBJ whole genome shotgun (WGS) entry which is preliminary data.</text>
</comment>
<evidence type="ECO:0000256" key="1">
    <source>
        <dbReference type="SAM" id="MobiDB-lite"/>
    </source>
</evidence>
<protein>
    <submittedName>
        <fullName evidence="2">Uncharacterized protein</fullName>
    </submittedName>
</protein>
<sequence>MIRAVQAAGLPVLRVVVRPDGVAVETVERPRDEAEPLPESLAEERPPVVL</sequence>
<organism evidence="2 3">
    <name type="scientific">Methylorubrum rhodinum</name>
    <dbReference type="NCBI Taxonomy" id="29428"/>
    <lineage>
        <taxon>Bacteria</taxon>
        <taxon>Pseudomonadati</taxon>
        <taxon>Pseudomonadota</taxon>
        <taxon>Alphaproteobacteria</taxon>
        <taxon>Hyphomicrobiales</taxon>
        <taxon>Methylobacteriaceae</taxon>
        <taxon>Methylorubrum</taxon>
    </lineage>
</organism>